<comment type="caution">
    <text evidence="2">The sequence shown here is derived from an EMBL/GenBank/DDBJ whole genome shotgun (WGS) entry which is preliminary data.</text>
</comment>
<evidence type="ECO:0000256" key="1">
    <source>
        <dbReference type="SAM" id="MobiDB-lite"/>
    </source>
</evidence>
<reference evidence="3" key="1">
    <citation type="submission" date="2023-07" db="EMBL/GenBank/DDBJ databases">
        <title>Whole genome shotgun sequence of Streptomyces achromogenes subsp. rubradiris NBRC 14000.</title>
        <authorList>
            <person name="Komaki H."/>
            <person name="Tamura T."/>
        </authorList>
    </citation>
    <scope>NUCLEOTIDE SEQUENCE [LARGE SCALE GENOMIC DNA]</scope>
    <source>
        <strain evidence="3">NBRC 14000</strain>
    </source>
</reference>
<dbReference type="RefSeq" id="WP_189999575.1">
    <property type="nucleotide sequence ID" value="NZ_BNCB01000030.1"/>
</dbReference>
<protein>
    <submittedName>
        <fullName evidence="2">Uncharacterized protein</fullName>
    </submittedName>
</protein>
<sequence>MALHAREFFAELKLPFADSAVVGDTYYAAPEPGGPLRLRIDFTSTRWANQYDGLRLATVHQDRGDLDITILRFADHQTFRHRDSTRGVPPHHSDYGTIKEFKNDPAFVPWKGAHTSGLREAIEQYTSIWFPGTWTASAQKRTAGRTARVAPAPPAAPSTRRAR</sequence>
<organism evidence="2 3">
    <name type="scientific">Streptomyces rubradiris</name>
    <name type="common">Streptomyces achromogenes subsp. rubradiris</name>
    <dbReference type="NCBI Taxonomy" id="285531"/>
    <lineage>
        <taxon>Bacteria</taxon>
        <taxon>Bacillati</taxon>
        <taxon>Actinomycetota</taxon>
        <taxon>Actinomycetes</taxon>
        <taxon>Kitasatosporales</taxon>
        <taxon>Streptomycetaceae</taxon>
        <taxon>Streptomyces</taxon>
    </lineage>
</organism>
<keyword evidence="3" id="KW-1185">Reference proteome</keyword>
<name>A0ABQ3RDI5_STRRR</name>
<dbReference type="Proteomes" id="UP000646738">
    <property type="component" value="Unassembled WGS sequence"/>
</dbReference>
<gene>
    <name evidence="2" type="ORF">Srubr_37770</name>
</gene>
<evidence type="ECO:0000313" key="3">
    <source>
        <dbReference type="Proteomes" id="UP000646738"/>
    </source>
</evidence>
<proteinExistence type="predicted"/>
<accession>A0ABQ3RDI5</accession>
<dbReference type="EMBL" id="BNEA01000015">
    <property type="protein sequence ID" value="GHI53931.1"/>
    <property type="molecule type" value="Genomic_DNA"/>
</dbReference>
<feature type="region of interest" description="Disordered" evidence="1">
    <location>
        <begin position="140"/>
        <end position="163"/>
    </location>
</feature>
<evidence type="ECO:0000313" key="2">
    <source>
        <dbReference type="EMBL" id="GHI53931.1"/>
    </source>
</evidence>